<dbReference type="NCBIfam" id="TIGR02710">
    <property type="entry name" value="TIGR02710 family CRISPR-associated CARF protein"/>
    <property type="match status" value="1"/>
</dbReference>
<name>A0A1T4Y579_9GAMM</name>
<dbReference type="STRING" id="92487.SAMN02745130_03937"/>
<gene>
    <name evidence="1" type="ORF">SAMN02745130_03937</name>
</gene>
<evidence type="ECO:0000313" key="2">
    <source>
        <dbReference type="Proteomes" id="UP000190460"/>
    </source>
</evidence>
<evidence type="ECO:0000313" key="1">
    <source>
        <dbReference type="EMBL" id="SKA96890.1"/>
    </source>
</evidence>
<dbReference type="RefSeq" id="WP_078924342.1">
    <property type="nucleotide sequence ID" value="NZ_FUYB01000039.1"/>
</dbReference>
<dbReference type="OrthoDB" id="793940at2"/>
<keyword evidence="2" id="KW-1185">Reference proteome</keyword>
<dbReference type="Pfam" id="PF09670">
    <property type="entry name" value="Cas_Cas02710"/>
    <property type="match status" value="1"/>
</dbReference>
<organism evidence="1 2">
    <name type="scientific">Thiothrix eikelboomii</name>
    <dbReference type="NCBI Taxonomy" id="92487"/>
    <lineage>
        <taxon>Bacteria</taxon>
        <taxon>Pseudomonadati</taxon>
        <taxon>Pseudomonadota</taxon>
        <taxon>Gammaproteobacteria</taxon>
        <taxon>Thiotrichales</taxon>
        <taxon>Thiotrichaceae</taxon>
        <taxon>Thiothrix</taxon>
    </lineage>
</organism>
<reference evidence="1 2" key="1">
    <citation type="submission" date="2017-02" db="EMBL/GenBank/DDBJ databases">
        <authorList>
            <person name="Peterson S.W."/>
        </authorList>
    </citation>
    <scope>NUCLEOTIDE SEQUENCE [LARGE SCALE GENOMIC DNA]</scope>
    <source>
        <strain evidence="1 2">ATCC 49788</strain>
    </source>
</reference>
<dbReference type="AlphaFoldDB" id="A0A1T4Y579"/>
<sequence>MKILICTVGGSHQPIIKAIEDSQPDFTLFVCSEDDPDTGKPGSYEQIEKRGIFLKKDFKDEKPSLPNIPTQAGLREGNSYAVLRVYADDLDHAYSEISRCIYEYVQREDVIVADYTGGTKTMSAALCLAALDHDSIDLQLVTGSRNNLVKVKDGTEQSQQAQIGRTRFQLKLRHALASWELFAYDDTLLHLADQKPLNRDDRGTLQAVRNLSTAFSAWDRFDHVTALELLDNYLSKYGKLLAPYASQLRLLCNESSKQIPARLLDLWLNAQRRAIQRRFDDATSRAYRLLEWSAQWLLANQASIDTSRVAVDKIPDTLRLVPNNDGLYKVALYEAWELAAYHCDEGVRVFWEQNKERMKDLLSIRNHSLLAHGFSPITAGEWQRVTLFVEEALLPLLLMQSSKLGIRHLPPQLPKTLTF</sequence>
<dbReference type="Proteomes" id="UP000190460">
    <property type="component" value="Unassembled WGS sequence"/>
</dbReference>
<protein>
    <submittedName>
        <fullName evidence="1">CRISPR-associated protein, TIGR02710 family</fullName>
    </submittedName>
</protein>
<dbReference type="EMBL" id="FUYB01000039">
    <property type="protein sequence ID" value="SKA96890.1"/>
    <property type="molecule type" value="Genomic_DNA"/>
</dbReference>
<proteinExistence type="predicted"/>
<accession>A0A1T4Y579</accession>
<dbReference type="InterPro" id="IPR014082">
    <property type="entry name" value="CRISPR-assoc_prot_Cas02710"/>
</dbReference>